<evidence type="ECO:0000313" key="2">
    <source>
        <dbReference type="EMBL" id="ORX52243.1"/>
    </source>
</evidence>
<dbReference type="Proteomes" id="UP000193719">
    <property type="component" value="Unassembled WGS sequence"/>
</dbReference>
<evidence type="ECO:0000256" key="1">
    <source>
        <dbReference type="ARBA" id="ARBA00005437"/>
    </source>
</evidence>
<dbReference type="InterPro" id="IPR025659">
    <property type="entry name" value="Tubby-like_C"/>
</dbReference>
<evidence type="ECO:0008006" key="4">
    <source>
        <dbReference type="Google" id="ProtNLM"/>
    </source>
</evidence>
<reference evidence="2 3" key="1">
    <citation type="submission" date="2016-08" db="EMBL/GenBank/DDBJ databases">
        <title>Genomes of anaerobic fungi encode conserved fungal cellulosomes for biomass hydrolysis.</title>
        <authorList>
            <consortium name="DOE Joint Genome Institute"/>
            <person name="Haitjema C.H."/>
            <person name="Gilmore S.P."/>
            <person name="Henske J.K."/>
            <person name="Solomon K.V."/>
            <person name="De Groot R."/>
            <person name="Kuo A."/>
            <person name="Mondo S.J."/>
            <person name="Salamov A.A."/>
            <person name="Labutti K."/>
            <person name="Zhao Z."/>
            <person name="Chiniquy J."/>
            <person name="Barry K."/>
            <person name="Brewer H.M."/>
            <person name="Purvine S.O."/>
            <person name="Wright A.T."/>
            <person name="Boxma B."/>
            <person name="Van Alen T."/>
            <person name="Hackstein J.H."/>
            <person name="Baker S.E."/>
            <person name="Grigoriev I.V."/>
            <person name="O'Malley M.A."/>
        </authorList>
    </citation>
    <scope>NUCLEOTIDE SEQUENCE [LARGE SCALE GENOMIC DNA]</scope>
    <source>
        <strain evidence="3">finn</strain>
    </source>
</reference>
<dbReference type="InterPro" id="IPR007612">
    <property type="entry name" value="LOR"/>
</dbReference>
<dbReference type="SUPFAM" id="SSF54518">
    <property type="entry name" value="Tubby C-terminal domain-like"/>
    <property type="match status" value="1"/>
</dbReference>
<keyword evidence="3" id="KW-1185">Reference proteome</keyword>
<name>A0A1Y1VDW1_9FUNG</name>
<protein>
    <recommendedName>
        <fullName evidence="4">DUF567-domain-containing protein</fullName>
    </recommendedName>
</protein>
<proteinExistence type="inferred from homology"/>
<comment type="similarity">
    <text evidence="1">Belongs to the LOR family.</text>
</comment>
<accession>A0A1Y1VDW1</accession>
<dbReference type="AlphaFoldDB" id="A0A1Y1VDW1"/>
<dbReference type="OrthoDB" id="2106107at2759"/>
<dbReference type="EMBL" id="MCFH01000016">
    <property type="protein sequence ID" value="ORX52243.1"/>
    <property type="molecule type" value="Genomic_DNA"/>
</dbReference>
<organism evidence="2 3">
    <name type="scientific">Piromyces finnis</name>
    <dbReference type="NCBI Taxonomy" id="1754191"/>
    <lineage>
        <taxon>Eukaryota</taxon>
        <taxon>Fungi</taxon>
        <taxon>Fungi incertae sedis</taxon>
        <taxon>Chytridiomycota</taxon>
        <taxon>Chytridiomycota incertae sedis</taxon>
        <taxon>Neocallimastigomycetes</taxon>
        <taxon>Neocallimastigales</taxon>
        <taxon>Neocallimastigaceae</taxon>
        <taxon>Piromyces</taxon>
    </lineage>
</organism>
<dbReference type="InterPro" id="IPR038595">
    <property type="entry name" value="LOR_sf"/>
</dbReference>
<gene>
    <name evidence="2" type="ORF">BCR36DRAFT_582743</name>
</gene>
<dbReference type="Pfam" id="PF04525">
    <property type="entry name" value="LOR"/>
    <property type="match status" value="1"/>
</dbReference>
<reference evidence="2 3" key="2">
    <citation type="submission" date="2016-08" db="EMBL/GenBank/DDBJ databases">
        <title>Pervasive Adenine N6-methylation of Active Genes in Fungi.</title>
        <authorList>
            <consortium name="DOE Joint Genome Institute"/>
            <person name="Mondo S.J."/>
            <person name="Dannebaum R.O."/>
            <person name="Kuo R.C."/>
            <person name="Labutti K."/>
            <person name="Haridas S."/>
            <person name="Kuo A."/>
            <person name="Salamov A."/>
            <person name="Ahrendt S.R."/>
            <person name="Lipzen A."/>
            <person name="Sullivan W."/>
            <person name="Andreopoulos W.B."/>
            <person name="Clum A."/>
            <person name="Lindquist E."/>
            <person name="Daum C."/>
            <person name="Ramamoorthy G.K."/>
            <person name="Gryganskyi A."/>
            <person name="Culley D."/>
            <person name="Magnuson J.K."/>
            <person name="James T.Y."/>
            <person name="O'Malley M.A."/>
            <person name="Stajich J.E."/>
            <person name="Spatafora J.W."/>
            <person name="Visel A."/>
            <person name="Grigoriev I.V."/>
        </authorList>
    </citation>
    <scope>NUCLEOTIDE SEQUENCE [LARGE SCALE GENOMIC DNA]</scope>
    <source>
        <strain evidence="3">finn</strain>
    </source>
</reference>
<sequence length="217" mass="25235">MKIHTYDKLSITNPNDEIVIYDKNFVFQQPVTLFLEQFLEEPRTSKYDYIITDSNNIEYFKCVKISNKKLVIYDINNVPLMNIQITFLPLQINIYGGEDDQKLIGSYLSKGSTVAEKCEFQFVNQTTQLNDSFDMNADKYYCSCGIFYGTEKKGAPMVAKFREVMDANSFMTHCNKKYIIDIAAKVDNTLIIGLAIYFAEMNFHNRKNRLNYSDLTR</sequence>
<evidence type="ECO:0000313" key="3">
    <source>
        <dbReference type="Proteomes" id="UP000193719"/>
    </source>
</evidence>
<dbReference type="Gene3D" id="2.40.160.200">
    <property type="entry name" value="LURP1-related"/>
    <property type="match status" value="1"/>
</dbReference>
<comment type="caution">
    <text evidence="2">The sequence shown here is derived from an EMBL/GenBank/DDBJ whole genome shotgun (WGS) entry which is preliminary data.</text>
</comment>